<feature type="compositionally biased region" description="Polar residues" evidence="1">
    <location>
        <begin position="1"/>
        <end position="14"/>
    </location>
</feature>
<feature type="compositionally biased region" description="Low complexity" evidence="1">
    <location>
        <begin position="200"/>
        <end position="212"/>
    </location>
</feature>
<dbReference type="Proteomes" id="UP001163850">
    <property type="component" value="Unassembled WGS sequence"/>
</dbReference>
<comment type="caution">
    <text evidence="2">The sequence shown here is derived from an EMBL/GenBank/DDBJ whole genome shotgun (WGS) entry which is preliminary data.</text>
</comment>
<feature type="region of interest" description="Disordered" evidence="1">
    <location>
        <begin position="635"/>
        <end position="661"/>
    </location>
</feature>
<evidence type="ECO:0000313" key="2">
    <source>
        <dbReference type="EMBL" id="KAJ3979310.1"/>
    </source>
</evidence>
<dbReference type="AlphaFoldDB" id="A0AA38PQC2"/>
<feature type="region of interest" description="Disordered" evidence="1">
    <location>
        <begin position="263"/>
        <end position="370"/>
    </location>
</feature>
<accession>A0AA38PQC2</accession>
<feature type="compositionally biased region" description="Basic and acidic residues" evidence="1">
    <location>
        <begin position="297"/>
        <end position="308"/>
    </location>
</feature>
<feature type="compositionally biased region" description="Polar residues" evidence="1">
    <location>
        <begin position="153"/>
        <end position="184"/>
    </location>
</feature>
<sequence>MSATRTIPTQTQNTEVDDLISHLPVHTSPPSTSTNTPSSASRPSQGHRAPPSSTNKNIYEKSPRNTGLPVSSRSASANISMNLPPYRTISPEPHQLNVGSETGSHESTKTRRPANIQPANVSAAEAIREIAQYQARRRQSAVSEVAPRFRPFQGQTASSSKRTIPQTEDNSTKTNSFKQSTQSKGKQREQTKATQSIAPSNNTNTSNTSVSTARYMEYERGIRRRGVIMNISEGTVVARELPEVTVAFSPIRDEEFEPYRKLYPEPFSEEDTARSPKRNRQSANHGKEPNTPNPDDPPPKREGSEHSRWNHHNNRPARGNVHKRGRGGGPPEPSDDGGSGDDHKDEQTTQQPSEDTEHRAAAPDKFNPRSLAGIGETYVYEPKLVSEEECLDEILRVYIDLVNYHLLMKPATGNNNAQKTILQNIPRPEFYYDDEDIMKFDTWARTLIRWLNVADQCGPESRYSQSRQQWVITAVDIQRVNTLSSFLRGEAREWYNDIVEQIPSTFGTDYDTLTGHPTFTQVLCGIFKNFIHEASLTTVADRFYRVEYSNSKGIKGSFNELTRLARCMPNPPDIYSFKRQLFIITPPAMSREMTRTVTAERSSVNEIMQAAIKWEKGNGAYLYYAKTRTARLPQSSAWKPYPTNEPRDKIDNTGGNNSNHH</sequence>
<gene>
    <name evidence="2" type="ORF">F5890DRAFT_1639879</name>
</gene>
<protein>
    <submittedName>
        <fullName evidence="2">Uncharacterized protein</fullName>
    </submittedName>
</protein>
<proteinExistence type="predicted"/>
<feature type="region of interest" description="Disordered" evidence="1">
    <location>
        <begin position="1"/>
        <end position="116"/>
    </location>
</feature>
<feature type="region of interest" description="Disordered" evidence="1">
    <location>
        <begin position="142"/>
        <end position="212"/>
    </location>
</feature>
<feature type="compositionally biased region" description="Polar residues" evidence="1">
    <location>
        <begin position="64"/>
        <end position="81"/>
    </location>
</feature>
<organism evidence="2 3">
    <name type="scientific">Lentinula detonsa</name>
    <dbReference type="NCBI Taxonomy" id="2804962"/>
    <lineage>
        <taxon>Eukaryota</taxon>
        <taxon>Fungi</taxon>
        <taxon>Dikarya</taxon>
        <taxon>Basidiomycota</taxon>
        <taxon>Agaricomycotina</taxon>
        <taxon>Agaricomycetes</taxon>
        <taxon>Agaricomycetidae</taxon>
        <taxon>Agaricales</taxon>
        <taxon>Marasmiineae</taxon>
        <taxon>Omphalotaceae</taxon>
        <taxon>Lentinula</taxon>
    </lineage>
</organism>
<name>A0AA38PQC2_9AGAR</name>
<dbReference type="EMBL" id="MU802392">
    <property type="protein sequence ID" value="KAJ3979310.1"/>
    <property type="molecule type" value="Genomic_DNA"/>
</dbReference>
<feature type="compositionally biased region" description="Basic residues" evidence="1">
    <location>
        <begin position="309"/>
        <end position="326"/>
    </location>
</feature>
<evidence type="ECO:0000313" key="3">
    <source>
        <dbReference type="Proteomes" id="UP001163850"/>
    </source>
</evidence>
<reference evidence="2" key="1">
    <citation type="submission" date="2022-08" db="EMBL/GenBank/DDBJ databases">
        <authorList>
            <consortium name="DOE Joint Genome Institute"/>
            <person name="Min B."/>
            <person name="Riley R."/>
            <person name="Sierra-Patev S."/>
            <person name="Naranjo-Ortiz M."/>
            <person name="Looney B."/>
            <person name="Konkel Z."/>
            <person name="Slot J.C."/>
            <person name="Sakamoto Y."/>
            <person name="Steenwyk J.L."/>
            <person name="Rokas A."/>
            <person name="Carro J."/>
            <person name="Camarero S."/>
            <person name="Ferreira P."/>
            <person name="Molpeceres G."/>
            <person name="Ruiz-Duenas F.J."/>
            <person name="Serrano A."/>
            <person name="Henrissat B."/>
            <person name="Drula E."/>
            <person name="Hughes K.W."/>
            <person name="Mata J.L."/>
            <person name="Ishikawa N.K."/>
            <person name="Vargas-Isla R."/>
            <person name="Ushijima S."/>
            <person name="Smith C.A."/>
            <person name="Ahrendt S."/>
            <person name="Andreopoulos W."/>
            <person name="He G."/>
            <person name="Labutti K."/>
            <person name="Lipzen A."/>
            <person name="Ng V."/>
            <person name="Sandor L."/>
            <person name="Barry K."/>
            <person name="Martinez A.T."/>
            <person name="Xiao Y."/>
            <person name="Gibbons J.G."/>
            <person name="Terashima K."/>
            <person name="Hibbett D.S."/>
            <person name="Grigoriev I.V."/>
        </authorList>
    </citation>
    <scope>NUCLEOTIDE SEQUENCE</scope>
    <source>
        <strain evidence="2">TFB7829</strain>
    </source>
</reference>
<feature type="compositionally biased region" description="Low complexity" evidence="1">
    <location>
        <begin position="28"/>
        <end position="44"/>
    </location>
</feature>
<evidence type="ECO:0000256" key="1">
    <source>
        <dbReference type="SAM" id="MobiDB-lite"/>
    </source>
</evidence>